<dbReference type="Pfam" id="PF02636">
    <property type="entry name" value="Methyltransf_28"/>
    <property type="match status" value="1"/>
</dbReference>
<dbReference type="PANTHER" id="PTHR12049:SF7">
    <property type="entry name" value="PROTEIN ARGININE METHYLTRANSFERASE NDUFAF7, MITOCHONDRIAL"/>
    <property type="match status" value="1"/>
</dbReference>
<dbReference type="Proteomes" id="UP000720344">
    <property type="component" value="Unassembled WGS sequence"/>
</dbReference>
<gene>
    <name evidence="4" type="ORF">HCX48_04065</name>
</gene>
<evidence type="ECO:0000256" key="2">
    <source>
        <dbReference type="ARBA" id="ARBA00022679"/>
    </source>
</evidence>
<evidence type="ECO:0000313" key="4">
    <source>
        <dbReference type="EMBL" id="NJA88398.1"/>
    </source>
</evidence>
<evidence type="ECO:0000313" key="5">
    <source>
        <dbReference type="Proteomes" id="UP000720344"/>
    </source>
</evidence>
<organism evidence="4 5">
    <name type="scientific">Rhodocyclus gracilis</name>
    <dbReference type="NCBI Taxonomy" id="2929842"/>
    <lineage>
        <taxon>Bacteria</taxon>
        <taxon>Pseudomonadati</taxon>
        <taxon>Pseudomonadota</taxon>
        <taxon>Betaproteobacteria</taxon>
        <taxon>Rhodocyclales</taxon>
        <taxon>Rhodocyclaceae</taxon>
        <taxon>Rhodocyclus</taxon>
    </lineage>
</organism>
<name>A0ABX0WIX2_9RHOO</name>
<dbReference type="EMBL" id="JAATWB010000002">
    <property type="protein sequence ID" value="NJA88398.1"/>
    <property type="molecule type" value="Genomic_DNA"/>
</dbReference>
<dbReference type="RefSeq" id="WP_167680929.1">
    <property type="nucleotide sequence ID" value="NZ_JAATWB010000002.1"/>
</dbReference>
<dbReference type="GO" id="GO:0032259">
    <property type="term" value="P:methylation"/>
    <property type="evidence" value="ECO:0007669"/>
    <property type="project" value="UniProtKB-KW"/>
</dbReference>
<feature type="region of interest" description="Disordered" evidence="3">
    <location>
        <begin position="1"/>
        <end position="32"/>
    </location>
</feature>
<keyword evidence="2" id="KW-0808">Transferase</keyword>
<comment type="caution">
    <text evidence="4">The sequence shown here is derived from an EMBL/GenBank/DDBJ whole genome shotgun (WGS) entry which is preliminary data.</text>
</comment>
<keyword evidence="5" id="KW-1185">Reference proteome</keyword>
<dbReference type="GO" id="GO:0008168">
    <property type="term" value="F:methyltransferase activity"/>
    <property type="evidence" value="ECO:0007669"/>
    <property type="project" value="UniProtKB-KW"/>
</dbReference>
<evidence type="ECO:0000256" key="1">
    <source>
        <dbReference type="ARBA" id="ARBA00022603"/>
    </source>
</evidence>
<sequence length="403" mass="42635">MKPVSRAGSEAPRPNDVAPPAGDTDAQSPHGEARLAAHIAAEIDKAGGWISFSRYMELALYAPGMGYYAADDRQFGAAGDFVTAPELGGGFAAALAVQVAELMAHSASSVIEAGAGSGRLAADMLRELERLGALPTRYAILDLSASLRARQRATLAATVPHLLDRVCWLDHLPATFDGVVLGNEVLDAMPVSLVDWCEDGIYERGVVRAGDRLAFEARPASSPLRERAEALRAECAIAAPYTSEIALAAPAWVATWGDILGRGVLLLIDYGFAQGEFYHPQRNGGTLMCHRRHRASDTPLEAPGRQDITAHVDFTAIAESASAAGLSLLGYTTQASFLLNCGLTEWLAQAQASDPAAWPKLAGAAQQLLSPAEMGELFKVIALGRGLAGPLRGFRQNDRAARL</sequence>
<proteinExistence type="predicted"/>
<protein>
    <submittedName>
        <fullName evidence="4">Class I SAM-dependent methyltransferase</fullName>
    </submittedName>
</protein>
<dbReference type="PANTHER" id="PTHR12049">
    <property type="entry name" value="PROTEIN ARGININE METHYLTRANSFERASE NDUFAF7, MITOCHONDRIAL"/>
    <property type="match status" value="1"/>
</dbReference>
<dbReference type="InterPro" id="IPR029063">
    <property type="entry name" value="SAM-dependent_MTases_sf"/>
</dbReference>
<reference evidence="5" key="1">
    <citation type="submission" date="2020-03" db="EMBL/GenBank/DDBJ databases">
        <title>Whole-genome sequence of the purple nonsulfur bacterium Rhodocyclus tenuis DSM112.</title>
        <authorList>
            <person name="Kyndt J.A."/>
            <person name="Meyer T.E."/>
        </authorList>
    </citation>
    <scope>NUCLEOTIDE SEQUENCE [LARGE SCALE GENOMIC DNA]</scope>
    <source>
        <strain evidence="5">DSM 112</strain>
    </source>
</reference>
<dbReference type="InterPro" id="IPR003788">
    <property type="entry name" value="NDUFAF7"/>
</dbReference>
<dbReference type="Gene3D" id="3.40.50.12710">
    <property type="match status" value="1"/>
</dbReference>
<dbReference type="InterPro" id="IPR038375">
    <property type="entry name" value="NDUFAF7_sf"/>
</dbReference>
<dbReference type="SUPFAM" id="SSF53335">
    <property type="entry name" value="S-adenosyl-L-methionine-dependent methyltransferases"/>
    <property type="match status" value="1"/>
</dbReference>
<evidence type="ECO:0000256" key="3">
    <source>
        <dbReference type="SAM" id="MobiDB-lite"/>
    </source>
</evidence>
<keyword evidence="1 4" id="KW-0489">Methyltransferase</keyword>
<accession>A0ABX0WIX2</accession>